<accession>A0A0H5Q5Q8</accession>
<dbReference type="AlphaFoldDB" id="A0A0H5Q5Q8"/>
<name>A0A0H5Q5Q8_9ZZZZ</name>
<dbReference type="EMBL" id="LN854041">
    <property type="protein sequence ID" value="CRY97351.1"/>
    <property type="molecule type" value="Genomic_DNA"/>
</dbReference>
<sequence length="210" mass="21413">MSGVPANVIRLVASGALPGGDIWTSGFWLNNITTPVQADTDAAAASLAVNWKTMWLAIANQLYEGATFTKATAYGYAVTGGPAAVTSEVPVTGAVGNIDSGGSPVDTCAVASLRTAQPGRSFRGRMYLPYHSSVGADTGQLGSGDCSLRSGAAAAMLTQTATDTGTVPSVISVVRSVSTAITYVSVDSIPDVQRRRENKLVAITNSIAAV</sequence>
<evidence type="ECO:0000313" key="1">
    <source>
        <dbReference type="EMBL" id="CRY97351.1"/>
    </source>
</evidence>
<protein>
    <submittedName>
        <fullName evidence="1">Uncharacterized protein</fullName>
    </submittedName>
</protein>
<proteinExistence type="predicted"/>
<reference evidence="1" key="2">
    <citation type="submission" date="2015-07" db="EMBL/GenBank/DDBJ databases">
        <title>Plasmids, circular viruses and viroids from rat gut.</title>
        <authorList>
            <person name="Jorgensen T.J."/>
            <person name="Hansen M.A."/>
            <person name="Xu Z."/>
            <person name="Tabak M.A."/>
            <person name="Sorensen S.J."/>
            <person name="Hansen L.H."/>
        </authorList>
    </citation>
    <scope>NUCLEOTIDE SEQUENCE</scope>
    <source>
        <strain evidence="1">RGFK1504</strain>
    </source>
</reference>
<reference evidence="1" key="1">
    <citation type="submission" date="2015-06" db="EMBL/GenBank/DDBJ databases">
        <authorList>
            <person name="Joergensen T."/>
        </authorList>
    </citation>
    <scope>NUCLEOTIDE SEQUENCE</scope>
    <source>
        <strain evidence="1">RGFK1504</strain>
    </source>
</reference>
<organism evidence="1">
    <name type="scientific">uncultured prokaryote</name>
    <dbReference type="NCBI Taxonomy" id="198431"/>
    <lineage>
        <taxon>unclassified sequences</taxon>
        <taxon>environmental samples</taxon>
    </lineage>
</organism>